<dbReference type="GO" id="GO:0080120">
    <property type="term" value="P:CAAX-box protein maturation"/>
    <property type="evidence" value="ECO:0007669"/>
    <property type="project" value="UniProtKB-ARBA"/>
</dbReference>
<sequence>MPAPVQAPGPISAGGTRTLFYHRLALADRNHRWWMPLVEGVLALAVYVVLSIAFGIVMALAVPEIITGDILAMDQMDPAVFLLLFGSVALMLPSALIARLALGPRPLGLIFSVAGRIRWRWLLTCLGVAAAVYVVVNLAGIGLDLATGGGTLEFALAPGIGWLVLLWLVVVPLQCTAEEVVFRGYLAQMVGRWLKHPAWAILLPVPLFVLGHDYDVWGLASVGIMAVTMGLVTWRTGGLEAGIALHVVNNMVVTLMGMVGLADMNETSGSPSDLVTEVILNGAYLALVFWLVRRNPSVAVTRTVVLPPPPQPPRMPALEARPAALTADGSGLAAYVLNPVTQTYMILPPQYGPYSVRDAEGRYVGVLDTRSGGVGQVPARGRAPGLPAEAGQGHGASRAVGGSYTGRHDA</sequence>
<feature type="region of interest" description="Disordered" evidence="1">
    <location>
        <begin position="374"/>
        <end position="410"/>
    </location>
</feature>
<proteinExistence type="predicted"/>
<dbReference type="InterPro" id="IPR003675">
    <property type="entry name" value="Rce1/LyrA-like_dom"/>
</dbReference>
<evidence type="ECO:0000256" key="1">
    <source>
        <dbReference type="SAM" id="MobiDB-lite"/>
    </source>
</evidence>
<name>A0A4Y4D2E1_KOCVA</name>
<evidence type="ECO:0000256" key="2">
    <source>
        <dbReference type="SAM" id="Phobius"/>
    </source>
</evidence>
<keyword evidence="2" id="KW-0812">Transmembrane</keyword>
<evidence type="ECO:0000313" key="5">
    <source>
        <dbReference type="Proteomes" id="UP000315730"/>
    </source>
</evidence>
<comment type="caution">
    <text evidence="4">The sequence shown here is derived from an EMBL/GenBank/DDBJ whole genome shotgun (WGS) entry which is preliminary data.</text>
</comment>
<reference evidence="4 5" key="1">
    <citation type="submission" date="2019-06" db="EMBL/GenBank/DDBJ databases">
        <title>Whole genome shotgun sequence of Kocuria varians NBRC 15358.</title>
        <authorList>
            <person name="Hosoyama A."/>
            <person name="Uohara A."/>
            <person name="Ohji S."/>
            <person name="Ichikawa N."/>
        </authorList>
    </citation>
    <scope>NUCLEOTIDE SEQUENCE [LARGE SCALE GENOMIC DNA]</scope>
    <source>
        <strain evidence="4 5">NBRC 15358</strain>
    </source>
</reference>
<feature type="transmembrane region" description="Helical" evidence="2">
    <location>
        <begin position="80"/>
        <end position="101"/>
    </location>
</feature>
<feature type="transmembrane region" description="Helical" evidence="2">
    <location>
        <begin position="121"/>
        <end position="143"/>
    </location>
</feature>
<dbReference type="STRING" id="1272.GCA_900014985_00950"/>
<dbReference type="GO" id="GO:0004175">
    <property type="term" value="F:endopeptidase activity"/>
    <property type="evidence" value="ECO:0007669"/>
    <property type="project" value="UniProtKB-ARBA"/>
</dbReference>
<organism evidence="4 5">
    <name type="scientific">Kocuria varians</name>
    <name type="common">Micrococcus varians</name>
    <dbReference type="NCBI Taxonomy" id="1272"/>
    <lineage>
        <taxon>Bacteria</taxon>
        <taxon>Bacillati</taxon>
        <taxon>Actinomycetota</taxon>
        <taxon>Actinomycetes</taxon>
        <taxon>Micrococcales</taxon>
        <taxon>Micrococcaceae</taxon>
        <taxon>Kocuria</taxon>
    </lineage>
</organism>
<feature type="transmembrane region" description="Helical" evidence="2">
    <location>
        <begin position="33"/>
        <end position="60"/>
    </location>
</feature>
<feature type="transmembrane region" description="Helical" evidence="2">
    <location>
        <begin position="274"/>
        <end position="292"/>
    </location>
</feature>
<dbReference type="Proteomes" id="UP000315730">
    <property type="component" value="Unassembled WGS sequence"/>
</dbReference>
<evidence type="ECO:0000259" key="3">
    <source>
        <dbReference type="Pfam" id="PF02517"/>
    </source>
</evidence>
<gene>
    <name evidence="4" type="ORF">KVA01_09110</name>
</gene>
<dbReference type="AlphaFoldDB" id="A0A4Y4D2E1"/>
<accession>A0A4Y4D2E1</accession>
<feature type="transmembrane region" description="Helical" evidence="2">
    <location>
        <begin position="241"/>
        <end position="262"/>
    </location>
</feature>
<keyword evidence="2" id="KW-1133">Transmembrane helix</keyword>
<protein>
    <recommendedName>
        <fullName evidence="3">CAAX prenyl protease 2/Lysostaphin resistance protein A-like domain-containing protein</fullName>
    </recommendedName>
</protein>
<dbReference type="EMBL" id="BJNW01000006">
    <property type="protein sequence ID" value="GEC98756.1"/>
    <property type="molecule type" value="Genomic_DNA"/>
</dbReference>
<keyword evidence="2" id="KW-0472">Membrane</keyword>
<evidence type="ECO:0000313" key="4">
    <source>
        <dbReference type="EMBL" id="GEC98756.1"/>
    </source>
</evidence>
<feature type="transmembrane region" description="Helical" evidence="2">
    <location>
        <begin position="216"/>
        <end position="234"/>
    </location>
</feature>
<feature type="transmembrane region" description="Helical" evidence="2">
    <location>
        <begin position="193"/>
        <end position="210"/>
    </location>
</feature>
<dbReference type="OrthoDB" id="2680086at2"/>
<keyword evidence="5" id="KW-1185">Reference proteome</keyword>
<feature type="transmembrane region" description="Helical" evidence="2">
    <location>
        <begin position="155"/>
        <end position="173"/>
    </location>
</feature>
<dbReference type="Pfam" id="PF02517">
    <property type="entry name" value="Rce1-like"/>
    <property type="match status" value="1"/>
</dbReference>
<feature type="domain" description="CAAX prenyl protease 2/Lysostaphin resistance protein A-like" evidence="3">
    <location>
        <begin position="162"/>
        <end position="252"/>
    </location>
</feature>